<dbReference type="Proteomes" id="UP000245368">
    <property type="component" value="Chromosome"/>
</dbReference>
<dbReference type="AlphaFoldDB" id="A0A2Z3JBY0"/>
<evidence type="ECO:0000313" key="1">
    <source>
        <dbReference type="EMBL" id="AWN22475.1"/>
    </source>
</evidence>
<organism evidence="1 2">
    <name type="scientific">Deinococcus irradiatisoli</name>
    <dbReference type="NCBI Taxonomy" id="2202254"/>
    <lineage>
        <taxon>Bacteria</taxon>
        <taxon>Thermotogati</taxon>
        <taxon>Deinococcota</taxon>
        <taxon>Deinococci</taxon>
        <taxon>Deinococcales</taxon>
        <taxon>Deinococcaceae</taxon>
        <taxon>Deinococcus</taxon>
    </lineage>
</organism>
<name>A0A2Z3JBY0_9DEIO</name>
<proteinExistence type="predicted"/>
<dbReference type="RefSeq" id="WP_109825576.1">
    <property type="nucleotide sequence ID" value="NZ_CP029494.1"/>
</dbReference>
<evidence type="ECO:0008006" key="3">
    <source>
        <dbReference type="Google" id="ProtNLM"/>
    </source>
</evidence>
<sequence length="137" mass="15213">MSGEWFWLHTPEGRLAMPGTTRPSIHGVPAISSNLVRARGYTRIHDLADGLPDPVPIIWTGFIKADSEAALALAERELRKLINSATAFDRDDRKVTTVQGRSVQFVPDSDGSNRATFTVTWIPLNVPDPDDEDESEW</sequence>
<keyword evidence="2" id="KW-1185">Reference proteome</keyword>
<reference evidence="1 2" key="1">
    <citation type="submission" date="2018-05" db="EMBL/GenBank/DDBJ databases">
        <title>Complete Genome Sequence of Deinococcus sp. strain 17bor-2.</title>
        <authorList>
            <person name="Srinivasan S."/>
        </authorList>
    </citation>
    <scope>NUCLEOTIDE SEQUENCE [LARGE SCALE GENOMIC DNA]</scope>
    <source>
        <strain evidence="1 2">17bor-2</strain>
    </source>
</reference>
<evidence type="ECO:0000313" key="2">
    <source>
        <dbReference type="Proteomes" id="UP000245368"/>
    </source>
</evidence>
<accession>A0A2Z3JBY0</accession>
<dbReference type="EMBL" id="CP029494">
    <property type="protein sequence ID" value="AWN22475.1"/>
    <property type="molecule type" value="Genomic_DNA"/>
</dbReference>
<gene>
    <name evidence="1" type="ORF">DKM44_03845</name>
</gene>
<dbReference type="OrthoDB" id="72045at2"/>
<dbReference type="KEGG" id="dez:DKM44_03845"/>
<protein>
    <recommendedName>
        <fullName evidence="3">Phage tail protein</fullName>
    </recommendedName>
</protein>